<feature type="coiled-coil region" evidence="13">
    <location>
        <begin position="1370"/>
        <end position="1397"/>
    </location>
</feature>
<dbReference type="GO" id="GO:0039648">
    <property type="term" value="P:symbiont-mediated perturbation of host ubiquitin-like protein modification"/>
    <property type="evidence" value="ECO:0007669"/>
    <property type="project" value="UniProtKB-KW"/>
</dbReference>
<dbReference type="Pfam" id="PF04843">
    <property type="entry name" value="Herpes_teg_N"/>
    <property type="match status" value="1"/>
</dbReference>
<keyword evidence="12" id="KW-1035">Host cytoplasm</keyword>
<evidence type="ECO:0000256" key="7">
    <source>
        <dbReference type="ARBA" id="ARBA00022786"/>
    </source>
</evidence>
<keyword evidence="6" id="KW-0677">Repeat</keyword>
<accession>A0A3S8D7V5</accession>
<dbReference type="GO" id="GO:0044423">
    <property type="term" value="C:virion component"/>
    <property type="evidence" value="ECO:0007669"/>
    <property type="project" value="UniProtKB-KW"/>
</dbReference>
<name>A0A3S8D7V5_9GAMA</name>
<evidence type="ECO:0000256" key="6">
    <source>
        <dbReference type="ARBA" id="ARBA00022737"/>
    </source>
</evidence>
<evidence type="ECO:0000259" key="15">
    <source>
        <dbReference type="PROSITE" id="PS51521"/>
    </source>
</evidence>
<dbReference type="Gene3D" id="3.90.70.120">
    <property type="match status" value="1"/>
</dbReference>
<evidence type="ECO:0000256" key="8">
    <source>
        <dbReference type="ARBA" id="ARBA00022801"/>
    </source>
</evidence>
<keyword evidence="11" id="KW-1127">Modulation of host ubiquitin pathway by viral deubiquitinase</keyword>
<keyword evidence="5" id="KW-0645">Protease</keyword>
<reference evidence="16" key="1">
    <citation type="submission" date="2017-11" db="EMBL/GenBank/DDBJ databases">
        <title>The distinct marsupial branch of gammaherpesviruses includes novel host-derived genes seldom found in other viruses.</title>
        <authorList>
            <person name="Vaz P.K."/>
        </authorList>
    </citation>
    <scope>NUCLEOTIDE SEQUENCE</scope>
    <source>
        <strain evidence="16">36M/11</strain>
    </source>
</reference>
<dbReference type="InterPro" id="IPR006928">
    <property type="entry name" value="Herpes_teg_USP"/>
</dbReference>
<evidence type="ECO:0000313" key="17">
    <source>
        <dbReference type="Proteomes" id="UP000677407"/>
    </source>
</evidence>
<keyword evidence="2" id="KW-0920">Virion tegument</keyword>
<gene>
    <name evidence="16" type="primary">ORF64</name>
</gene>
<evidence type="ECO:0000256" key="9">
    <source>
        <dbReference type="ARBA" id="ARBA00022807"/>
    </source>
</evidence>
<keyword evidence="8" id="KW-0378">Hydrolase</keyword>
<evidence type="ECO:0000256" key="2">
    <source>
        <dbReference type="ARBA" id="ARBA00022580"/>
    </source>
</evidence>
<dbReference type="PROSITE" id="PS51521">
    <property type="entry name" value="HTUSP"/>
    <property type="match status" value="1"/>
</dbReference>
<dbReference type="GeneID" id="65102791"/>
<keyword evidence="7" id="KW-0833">Ubl conjugation pathway</keyword>
<dbReference type="RefSeq" id="YP_010087506.1">
    <property type="nucleotide sequence ID" value="NC_055555.1"/>
</dbReference>
<feature type="coiled-coil region" evidence="13">
    <location>
        <begin position="1221"/>
        <end position="1248"/>
    </location>
</feature>
<dbReference type="GO" id="GO:0008234">
    <property type="term" value="F:cysteine-type peptidase activity"/>
    <property type="evidence" value="ECO:0007669"/>
    <property type="project" value="UniProtKB-KW"/>
</dbReference>
<dbReference type="EMBL" id="MG452722">
    <property type="protein sequence ID" value="AZB49236.1"/>
    <property type="molecule type" value="Genomic_DNA"/>
</dbReference>
<keyword evidence="13" id="KW-0175">Coiled coil</keyword>
<sequence>MAEGQGSLVIRATAPYNQAHETFGIHAGSQCVSNATMFLLCCHHRQSPLKTVDELLEVLDLGTTMDRELRKKGVIKNGEYAQLVDIPNTIRTDKWSYRIMASIEFHGMIGSESGIKEEYVISLRDLLETNTSGPTKYLVVICNNRAVAVLISSGQIYVFDPHGSNNLHIPGAFIASSFIVSDILGFIGGVVDVYTACFLYPVPESLLHSSETYMLDTYRILAPRTHNDIVVDMSTNYGHTCGTETCEGVTFEKVSNDLIESKRESSRKRLKPCSVTSLRHSSSGEPPQDKKWKVGSSADGQTDDDLSDGGTALFITDSEFSFDSGDDVFIDDELQELGDSDEEILDMAAIANVNRDYHTLEFTAALELDDGASSVLQKLDQLSSLKHQGEPVITDSHYMKSPKDVTNIQELERCLYMVVLESGVVVPPSTSKVLNLLRFIIICLQRLSLEYADCEKLLEGGLDMHHLYATVCHKAFRGEDLLYGITDKVNRCLRTITNLGPECPYASTDIIGNLGDLASESLRKSHAIDVKAIIDKAMAGKSWCILPRNDWDVLSRLISALKIDVERHNHMVKIDEERYRKILDAVLTGTTLPPDTTLEFLDEERLSEMEIAVGEVTDRLTGEVDQAIDVMIDLLKDDVITDIPDLHTLLQLIIITVKNIELLKDTMGLTTLDKYTVQMLNLGEQVSEVVGKDWPLETPKTVIPIHSIEKFKEIMEVSKQSKITEMQIDEIINSIENLLNAGGDMETMDIFSINVIENYLVTAHNILKGQTNQKIAALESLVKTLSTSHKFIGGVIDHMTFQSMELDAVRIREAVEHNRLLERVEELSQKIDTKLHSICSDLLKEMAKSDGHIEDTVLTAMHDMATMFNAQKSLVTISLLRELGGIIGEGPNGAFMSQRLTEFMGKVMNCNIGYSHRKEISKIVSNLQGIIQAEEVAQLKTQWWKHVEEIDPRDMGQVRSALEAAPTSEDREKAQKLITSKVVGGHKGSNVEAAVDLVMQENVKAIHAKVKMVFETLSFHHIDRADWAILMTTGSDCKQLIDISTILTKGLEKVRELINDSIVKKLRAIVLKVQDDVRPPSWMSDLEQCVLFHLGGSMNEHMPSGPAKELQRLIHVCRQVFSASELKQATAGTSLEDASDTFLNILWTVDHAVDDYVQKTRKEVYDFISTTKKNMGQDMDFPPPPKTIVPKSVLGPQNEERIGRLPEVFQSLMKDKEKMMLSGIKNEFSKLTQDIQALKDEFDKVRLDTKRLLYDEVTSYLSKSPPGVTRVPVDTNNPLKALEDIGNPIVLSKRPYGETVEVIRWLLDTCRSLMVTAPDDVTMRLKMAISIIEPVYKHATDLHRLELTIDHITDPVALDVALSDLEPSRMKGGKRRYEDVRLRKEQLEKAARAAIADTELATMLQRLDNESKVCIGLQELTVQIKEIEGGIQKGEVGGLKERNPKMFKDLTDLYAYLKWKRELVTTYMEEQRSVFGRHPPPKKISRKDLPIDRSRRLALLFALQKPKLSQRWIEITRGQITTLVPYGSKGKILDLCYVFDNVFDTFVYSKYICPHNIWGKRPISTVVTSKLGISASRLMISQWDDIQGNMDDVIGAYADNNLTLHVPVRDFIGMALVMYGFGLAVTNLDNRDTVGERTIRLTEKQWMPMLVSMFPYHIASALRTENFSSMINVLSTTIIQAKKLLPYKFLSAKVNKGKRIPRHIRGWGPDLPTFLFASKVWNPIQVEDSLWQQTSFMRICGSSPQRARIATLIWALQSLNKVVLEQLWASCKPANMEDKSVAEYVASLQDAIYGPLPYISKMAAATECEWAGYGAHTGEVIEVVTSSGGVKVPPLSAFEVAVACMLFRTRAELFVTTEEALFSDRRLGAVRSISRLLDCDPTVEPYKSMFEAPRRRPGINVAQEENACTVLETELLSLQVDWLQDLYGQNHTGDKVVVLVGPDNHVLQAFEPSPDYIKNREIDFTFSADLKSLPRRAFYQSAGSLQDALLGDIKAIQESVHLDNIFSVFPEKLSDTGPSMDGPCCDGDGYEDHGPFCNTLIESGTIWTDSGLISHTQDIPPDVSLPVTVPTIQYNPIRLTDITLVQSQPQRRGHSIIIPIEETLGGNGDLFTDTVQEKRAQTSKDLVLGFIYMIKTRVKRSTDAILDTIQRIKLLYLFCWSCYHFFLALVPLGPVGTSSESSSVSELSSGSGVTEGIMEKLEPPVCRLVETWGRVLIMNCACGRTEGTRSSSGFDDAIVLDSPVSV</sequence>
<keyword evidence="10" id="KW-0946">Virion</keyword>
<evidence type="ECO:0000256" key="1">
    <source>
        <dbReference type="ARBA" id="ARBA00022562"/>
    </source>
</evidence>
<dbReference type="Proteomes" id="UP000677407">
    <property type="component" value="Segment"/>
</dbReference>
<evidence type="ECO:0000256" key="4">
    <source>
        <dbReference type="ARBA" id="ARBA00022662"/>
    </source>
</evidence>
<evidence type="ECO:0000256" key="3">
    <source>
        <dbReference type="ARBA" id="ARBA00022581"/>
    </source>
</evidence>
<evidence type="ECO:0000313" key="16">
    <source>
        <dbReference type="EMBL" id="AZB49236.1"/>
    </source>
</evidence>
<keyword evidence="1" id="KW-1048">Host nucleus</keyword>
<dbReference type="GO" id="GO:0006508">
    <property type="term" value="P:proteolysis"/>
    <property type="evidence" value="ECO:0007669"/>
    <property type="project" value="UniProtKB-KW"/>
</dbReference>
<evidence type="ECO:0000256" key="13">
    <source>
        <dbReference type="SAM" id="Coils"/>
    </source>
</evidence>
<dbReference type="InterPro" id="IPR038765">
    <property type="entry name" value="Papain-like_cys_pep_sf"/>
</dbReference>
<keyword evidence="9" id="KW-0788">Thiol protease</keyword>
<organism evidence="16">
    <name type="scientific">Phascolarctid gammaherpesvirus 1</name>
    <dbReference type="NCBI Taxonomy" id="2249313"/>
    <lineage>
        <taxon>Viruses</taxon>
        <taxon>Duplodnaviria</taxon>
        <taxon>Heunggongvirae</taxon>
        <taxon>Peploviricota</taxon>
        <taxon>Herviviricetes</taxon>
        <taxon>Herpesvirales</taxon>
        <taxon>Orthoherpesviridae</taxon>
        <taxon>Gammaherpesvirinae</taxon>
        <taxon>Manticavirus</taxon>
        <taxon>Manticavirus phascolarctidgamma1</taxon>
    </lineage>
</organism>
<feature type="region of interest" description="Disordered" evidence="14">
    <location>
        <begin position="262"/>
        <end position="308"/>
    </location>
</feature>
<keyword evidence="17" id="KW-1185">Reference proteome</keyword>
<evidence type="ECO:0000256" key="11">
    <source>
        <dbReference type="ARBA" id="ARBA00022876"/>
    </source>
</evidence>
<keyword evidence="3" id="KW-0945">Host-virus interaction</keyword>
<feature type="domain" description="Peptidase C76" evidence="15">
    <location>
        <begin position="11"/>
        <end position="223"/>
    </location>
</feature>
<proteinExistence type="predicted"/>
<evidence type="ECO:0000256" key="5">
    <source>
        <dbReference type="ARBA" id="ARBA00022670"/>
    </source>
</evidence>
<dbReference type="KEGG" id="vg:65102791"/>
<protein>
    <submittedName>
        <fullName evidence="16">Tegument protein</fullName>
    </submittedName>
</protein>
<evidence type="ECO:0000256" key="12">
    <source>
        <dbReference type="ARBA" id="ARBA00023200"/>
    </source>
</evidence>
<evidence type="ECO:0000256" key="10">
    <source>
        <dbReference type="ARBA" id="ARBA00022844"/>
    </source>
</evidence>
<evidence type="ECO:0000256" key="14">
    <source>
        <dbReference type="SAM" id="MobiDB-lite"/>
    </source>
</evidence>
<feature type="compositionally biased region" description="Polar residues" evidence="14">
    <location>
        <begin position="274"/>
        <end position="285"/>
    </location>
</feature>
<keyword evidence="4" id="KW-1130">Modulation of host ubiquitin pathway by virus</keyword>
<dbReference type="SUPFAM" id="SSF54001">
    <property type="entry name" value="Cysteine proteinases"/>
    <property type="match status" value="1"/>
</dbReference>